<dbReference type="PANTHER" id="PTHR39200">
    <property type="entry name" value="HYPOTHETICAL EXPORTED PROTEIN"/>
    <property type="match status" value="1"/>
</dbReference>
<dbReference type="PANTHER" id="PTHR39200:SF1">
    <property type="entry name" value="AUTO-TRANSPORTER ADHESIN HEAD GIN DOMAIN-CONTAINING PROTEIN-RELATED"/>
    <property type="match status" value="1"/>
</dbReference>
<dbReference type="EMBL" id="SMLW01000592">
    <property type="protein sequence ID" value="MTI26665.1"/>
    <property type="molecule type" value="Genomic_DNA"/>
</dbReference>
<evidence type="ECO:0000313" key="3">
    <source>
        <dbReference type="Proteomes" id="UP000798808"/>
    </source>
</evidence>
<evidence type="ECO:0000313" key="2">
    <source>
        <dbReference type="EMBL" id="MTI26665.1"/>
    </source>
</evidence>
<accession>A0ABW9RS17</accession>
<keyword evidence="3" id="KW-1185">Reference proteome</keyword>
<comment type="caution">
    <text evidence="2">The sequence shown here is derived from an EMBL/GenBank/DDBJ whole genome shotgun (WGS) entry which is preliminary data.</text>
</comment>
<proteinExistence type="predicted"/>
<gene>
    <name evidence="2" type="ORF">E1163_17050</name>
</gene>
<reference evidence="2 3" key="1">
    <citation type="submission" date="2019-02" db="EMBL/GenBank/DDBJ databases">
        <authorList>
            <person name="Goldberg S.R."/>
            <person name="Haltli B.A."/>
            <person name="Correa H."/>
            <person name="Russell K.G."/>
        </authorList>
    </citation>
    <scope>NUCLEOTIDE SEQUENCE [LARGE SCALE GENOMIC DNA]</scope>
    <source>
        <strain evidence="2 3">JCM 16186</strain>
    </source>
</reference>
<dbReference type="Pfam" id="PF10988">
    <property type="entry name" value="DUF2807"/>
    <property type="match status" value="1"/>
</dbReference>
<evidence type="ECO:0000259" key="1">
    <source>
        <dbReference type="Pfam" id="PF10988"/>
    </source>
</evidence>
<feature type="domain" description="Putative auto-transporter adhesin head GIN" evidence="1">
    <location>
        <begin position="49"/>
        <end position="228"/>
    </location>
</feature>
<organism evidence="2 3">
    <name type="scientific">Fulvivirga kasyanovii</name>
    <dbReference type="NCBI Taxonomy" id="396812"/>
    <lineage>
        <taxon>Bacteria</taxon>
        <taxon>Pseudomonadati</taxon>
        <taxon>Bacteroidota</taxon>
        <taxon>Cytophagia</taxon>
        <taxon>Cytophagales</taxon>
        <taxon>Fulvivirgaceae</taxon>
        <taxon>Fulvivirga</taxon>
    </lineage>
</organism>
<dbReference type="InterPro" id="IPR021255">
    <property type="entry name" value="DUF2807"/>
</dbReference>
<dbReference type="Proteomes" id="UP000798808">
    <property type="component" value="Unassembled WGS sequence"/>
</dbReference>
<name>A0ABW9RS17_9BACT</name>
<sequence length="245" mass="26168">MNLRLKLTTTTLSLLITLGLSGCYIDIDDDDFCERGRGSTTTNTRSLPAFTGISNSMDADIYVRKGSFFEVTVQSNHNIIDDISTHVSGEQLYLETRKCLRDHNTTITITTPNLRSVSNFGSGHIHSADIWGANHMKLTLSGSGEVELPVDCDNLDVTLTGSGSFELSGYAGHLRSVISGSGNINAFALSTNTCSATISGSGNTFIHVADSLTGTITGSGNIYYRGFPDTIDVIVSGSGRVINRN</sequence>
<protein>
    <submittedName>
        <fullName evidence="2">DUF2807 domain-containing protein</fullName>
    </submittedName>
</protein>
<dbReference type="RefSeq" id="WP_155173676.1">
    <property type="nucleotide sequence ID" value="NZ_BAAAFL010000015.1"/>
</dbReference>
<dbReference type="PROSITE" id="PS51257">
    <property type="entry name" value="PROKAR_LIPOPROTEIN"/>
    <property type="match status" value="1"/>
</dbReference>
<dbReference type="Gene3D" id="2.160.20.120">
    <property type="match status" value="1"/>
</dbReference>